<organism evidence="2 3">
    <name type="scientific">Polluticaenibacter yanchengensis</name>
    <dbReference type="NCBI Taxonomy" id="3014562"/>
    <lineage>
        <taxon>Bacteria</taxon>
        <taxon>Pseudomonadati</taxon>
        <taxon>Bacteroidota</taxon>
        <taxon>Chitinophagia</taxon>
        <taxon>Chitinophagales</taxon>
        <taxon>Chitinophagaceae</taxon>
        <taxon>Polluticaenibacter</taxon>
    </lineage>
</organism>
<accession>A0ABT4UJ78</accession>
<evidence type="ECO:0008006" key="4">
    <source>
        <dbReference type="Google" id="ProtNLM"/>
    </source>
</evidence>
<dbReference type="Proteomes" id="UP001210231">
    <property type="component" value="Unassembled WGS sequence"/>
</dbReference>
<reference evidence="2 3" key="1">
    <citation type="submission" date="2022-12" db="EMBL/GenBank/DDBJ databases">
        <title>Chitinophagaceae gen. sp. nov., a new member of the family Chitinophagaceae, isolated from soil in a chemical factory.</title>
        <authorList>
            <person name="Ke Z."/>
        </authorList>
    </citation>
    <scope>NUCLEOTIDE SEQUENCE [LARGE SCALE GENOMIC DNA]</scope>
    <source>
        <strain evidence="2 3">LY-5</strain>
    </source>
</reference>
<feature type="chain" id="PRO_5045840215" description="DUF3244 domain-containing protein" evidence="1">
    <location>
        <begin position="22"/>
        <end position="138"/>
    </location>
</feature>
<proteinExistence type="predicted"/>
<dbReference type="EMBL" id="JAQGEF010000005">
    <property type="protein sequence ID" value="MDA3614285.1"/>
    <property type="molecule type" value="Genomic_DNA"/>
</dbReference>
<gene>
    <name evidence="2" type="ORF">O3P16_05660</name>
</gene>
<keyword evidence="3" id="KW-1185">Reference proteome</keyword>
<dbReference type="RefSeq" id="WP_407030613.1">
    <property type="nucleotide sequence ID" value="NZ_JAQGEF010000005.1"/>
</dbReference>
<evidence type="ECO:0000313" key="3">
    <source>
        <dbReference type="Proteomes" id="UP001210231"/>
    </source>
</evidence>
<name>A0ABT4UJ78_9BACT</name>
<protein>
    <recommendedName>
        <fullName evidence="4">DUF3244 domain-containing protein</fullName>
    </recommendedName>
</protein>
<evidence type="ECO:0000256" key="1">
    <source>
        <dbReference type="SAM" id="SignalP"/>
    </source>
</evidence>
<sequence>MKRIFLSLLMAALFGGVFLNAAATKSTSSANAGKSAETIPVITFIQKSDDASFYQVKLNSINENSKYEVSILNEDEDIVFTQKFDASNNTWLFKILHEDLGSDYILPVFNIRNVETGAEYRYESKLKSKTSFEVNTAL</sequence>
<evidence type="ECO:0000313" key="2">
    <source>
        <dbReference type="EMBL" id="MDA3614285.1"/>
    </source>
</evidence>
<comment type="caution">
    <text evidence="2">The sequence shown here is derived from an EMBL/GenBank/DDBJ whole genome shotgun (WGS) entry which is preliminary data.</text>
</comment>
<keyword evidence="1" id="KW-0732">Signal</keyword>
<feature type="signal peptide" evidence="1">
    <location>
        <begin position="1"/>
        <end position="21"/>
    </location>
</feature>